<organism evidence="1 2">
    <name type="scientific">Roseburia intestinalis XB6B4</name>
    <dbReference type="NCBI Taxonomy" id="718255"/>
    <lineage>
        <taxon>Bacteria</taxon>
        <taxon>Bacillati</taxon>
        <taxon>Bacillota</taxon>
        <taxon>Clostridia</taxon>
        <taxon>Lachnospirales</taxon>
        <taxon>Lachnospiraceae</taxon>
        <taxon>Roseburia</taxon>
    </lineage>
</organism>
<reference evidence="1 2" key="1">
    <citation type="submission" date="2010-03" db="EMBL/GenBank/DDBJ databases">
        <title>The genome sequence of Roseburia intestinalis XB6B4.</title>
        <authorList>
            <consortium name="metaHIT consortium -- http://www.metahit.eu/"/>
            <person name="Pajon A."/>
            <person name="Turner K."/>
            <person name="Parkhill J."/>
            <person name="Bernalier A."/>
        </authorList>
    </citation>
    <scope>NUCLEOTIDE SEQUENCE [LARGE SCALE GENOMIC DNA]</scope>
    <source>
        <strain evidence="1 2">XB6B4</strain>
    </source>
</reference>
<proteinExistence type="predicted"/>
<dbReference type="KEGG" id="rix:RO1_40760"/>
<name>D4L3S6_9FIRM</name>
<protein>
    <submittedName>
        <fullName evidence="1">Uncharacterized protein</fullName>
    </submittedName>
</protein>
<dbReference type="AlphaFoldDB" id="D4L3S6"/>
<accession>D4L3S6</accession>
<dbReference type="RefSeq" id="WP_015522380.1">
    <property type="nucleotide sequence ID" value="NC_021012.1"/>
</dbReference>
<dbReference type="HOGENOM" id="CLU_3065823_0_0_9"/>
<reference evidence="1 2" key="2">
    <citation type="submission" date="2010-03" db="EMBL/GenBank/DDBJ databases">
        <authorList>
            <person name="Pajon A."/>
        </authorList>
    </citation>
    <scope>NUCLEOTIDE SEQUENCE [LARGE SCALE GENOMIC DNA]</scope>
    <source>
        <strain evidence="1 2">XB6B4</strain>
    </source>
</reference>
<sequence>MTEREFYISIVPEISELIVLLRDVSPEDREEIKREMLNSCKARPQAFRFMEKL</sequence>
<dbReference type="EMBL" id="FP929050">
    <property type="protein sequence ID" value="CBL14266.1"/>
    <property type="molecule type" value="Genomic_DNA"/>
</dbReference>
<dbReference type="PATRIC" id="fig|718255.3.peg.1413"/>
<gene>
    <name evidence="1" type="ORF">RO1_40760</name>
</gene>
<evidence type="ECO:0000313" key="1">
    <source>
        <dbReference type="EMBL" id="CBL14266.1"/>
    </source>
</evidence>
<evidence type="ECO:0000313" key="2">
    <source>
        <dbReference type="Proteomes" id="UP000008953"/>
    </source>
</evidence>
<dbReference type="Proteomes" id="UP000008953">
    <property type="component" value="Chromosome"/>
</dbReference>